<dbReference type="Proteomes" id="UP000069773">
    <property type="component" value="Unassembled WGS sequence"/>
</dbReference>
<evidence type="ECO:0000313" key="5">
    <source>
        <dbReference type="Proteomes" id="UP000069773"/>
    </source>
</evidence>
<evidence type="ECO:0000313" key="4">
    <source>
        <dbReference type="EMBL" id="MCV7024434.1"/>
    </source>
</evidence>
<evidence type="ECO:0000259" key="2">
    <source>
        <dbReference type="Pfam" id="PF14258"/>
    </source>
</evidence>
<proteinExistence type="predicted"/>
<dbReference type="AlphaFoldDB" id="A0AAW5SJQ0"/>
<keyword evidence="1" id="KW-1133">Transmembrane helix</keyword>
<dbReference type="EMBL" id="BCTA01000069">
    <property type="protein sequence ID" value="GAT11571.1"/>
    <property type="molecule type" value="Genomic_DNA"/>
</dbReference>
<dbReference type="Pfam" id="PF14258">
    <property type="entry name" value="DUF4350"/>
    <property type="match status" value="1"/>
</dbReference>
<evidence type="ECO:0000313" key="3">
    <source>
        <dbReference type="EMBL" id="GAT11571.1"/>
    </source>
</evidence>
<feature type="domain" description="DUF4350" evidence="2">
    <location>
        <begin position="49"/>
        <end position="219"/>
    </location>
</feature>
<comment type="caution">
    <text evidence="4">The sequence shown here is derived from an EMBL/GenBank/DDBJ whole genome shotgun (WGS) entry which is preliminary data.</text>
</comment>
<gene>
    <name evidence="4" type="ORF">H7I77_13940</name>
    <name evidence="3" type="ORF">RMCN_4704</name>
</gene>
<evidence type="ECO:0000313" key="6">
    <source>
        <dbReference type="Proteomes" id="UP001207528"/>
    </source>
</evidence>
<dbReference type="EMBL" id="JACKTI010000038">
    <property type="protein sequence ID" value="MCV7024434.1"/>
    <property type="molecule type" value="Genomic_DNA"/>
</dbReference>
<dbReference type="RefSeq" id="WP_067394229.1">
    <property type="nucleotide sequence ID" value="NZ_BCTA01000069.1"/>
</dbReference>
<dbReference type="Proteomes" id="UP001207528">
    <property type="component" value="Unassembled WGS sequence"/>
</dbReference>
<keyword evidence="1" id="KW-0812">Transmembrane</keyword>
<organism evidence="4 6">
    <name type="scientific">Mycolicibacterium novocastrense</name>
    <name type="common">Mycobacterium novocastrense</name>
    <dbReference type="NCBI Taxonomy" id="59813"/>
    <lineage>
        <taxon>Bacteria</taxon>
        <taxon>Bacillati</taxon>
        <taxon>Actinomycetota</taxon>
        <taxon>Actinomycetes</taxon>
        <taxon>Mycobacteriales</taxon>
        <taxon>Mycobacteriaceae</taxon>
        <taxon>Mycolicibacterium</taxon>
    </lineage>
</organism>
<evidence type="ECO:0000256" key="1">
    <source>
        <dbReference type="SAM" id="Phobius"/>
    </source>
</evidence>
<name>A0AAW5SJQ0_MYCNV</name>
<reference evidence="3 5" key="1">
    <citation type="journal article" date="2016" name="Genome Announc.">
        <title>Draft Genome Sequences of Five Rapidly Growing Mycobacterium Species, M. thermoresistibile, M. fortuitum subsp. acetamidolyticum, M. canariasense, M. brisbanense, and M. novocastrense.</title>
        <authorList>
            <person name="Katahira K."/>
            <person name="Ogura Y."/>
            <person name="Gotoh Y."/>
            <person name="Hayashi T."/>
        </authorList>
    </citation>
    <scope>NUCLEOTIDE SEQUENCE [LARGE SCALE GENOMIC DNA]</scope>
    <source>
        <strain evidence="3 5">JCM18114</strain>
    </source>
</reference>
<sequence length="382" mass="40819">MTTDTAVEPTLRTRWRGARWIVMALTVIVAIAVLSAYLTAPRPGGWMDPNSTGPDGARALMTLLRENGVDVVEAPDVAAVEAAARPDTLLVVVQTYHLVDDAVLQRLARVPGDRLLVQPNSRSREALATAVKLSGATTFGGGERPDCDLREATRAGAVQFSVSDAYEASGEDIDLTRCYEGALVRYSADGRNITLVGDSGFMTNRGLPKAGNAALAMNLAGTNPRMIWYAPQFTEGESDGAASLFDLAPDHVSWVMWQLVAVVVLLALWKGRRIGPLVAERLPVVVRASETVEGRGRLYRSCRARDSAADALRTAALQRMQPRLGLGVNPDPAALVQAVAAHSGVHPQTVAHILFGPPPGDDAELVDLARALDNIERQVAHS</sequence>
<reference evidence="4" key="3">
    <citation type="journal article" date="2022" name="BMC Genomics">
        <title>Comparative genome analysis of mycobacteria focusing on tRNA and non-coding RNA.</title>
        <authorList>
            <person name="Behra P.R.K."/>
            <person name="Pettersson B.M.F."/>
            <person name="Ramesh M."/>
            <person name="Das S."/>
            <person name="Dasgupta S."/>
            <person name="Kirsebom L.A."/>
        </authorList>
    </citation>
    <scope>NUCLEOTIDE SEQUENCE</scope>
    <source>
        <strain evidence="4">DSM 44203</strain>
    </source>
</reference>
<reference evidence="4" key="2">
    <citation type="submission" date="2020-07" db="EMBL/GenBank/DDBJ databases">
        <authorList>
            <person name="Pettersson B.M.F."/>
            <person name="Behra P.R.K."/>
            <person name="Ramesh M."/>
            <person name="Das S."/>
            <person name="Dasgupta S."/>
            <person name="Kirsebom L.A."/>
        </authorList>
    </citation>
    <scope>NUCLEOTIDE SEQUENCE</scope>
    <source>
        <strain evidence="4">DSM 44203</strain>
    </source>
</reference>
<keyword evidence="5" id="KW-1185">Reference proteome</keyword>
<dbReference type="InterPro" id="IPR025646">
    <property type="entry name" value="DUF4350"/>
</dbReference>
<protein>
    <submittedName>
        <fullName evidence="4">DUF4350 domain-containing protein</fullName>
    </submittedName>
</protein>
<accession>A0AAW5SJQ0</accession>
<keyword evidence="1" id="KW-0472">Membrane</keyword>
<feature type="transmembrane region" description="Helical" evidence="1">
    <location>
        <begin position="20"/>
        <end position="40"/>
    </location>
</feature>